<sequence>MSLIDLAAYKVIKDGIDLLRQEAEFQNQPKIAVKCQHYISLLQSAHSNQSKETSIIVPIENEDQTITNEKNKPSQTDKEILNSSPNSKSGKKKSKNKKKKGKSNNVNSQGTDINEKKINTTTEIDNINSLETNPNSVTTLD</sequence>
<comment type="caution">
    <text evidence="2">The sequence shown here is derived from an EMBL/GenBank/DDBJ whole genome shotgun (WGS) entry which is preliminary data.</text>
</comment>
<organism evidence="2 3">
    <name type="scientific">Smittium culicis</name>
    <dbReference type="NCBI Taxonomy" id="133412"/>
    <lineage>
        <taxon>Eukaryota</taxon>
        <taxon>Fungi</taxon>
        <taxon>Fungi incertae sedis</taxon>
        <taxon>Zoopagomycota</taxon>
        <taxon>Kickxellomycotina</taxon>
        <taxon>Harpellomycetes</taxon>
        <taxon>Harpellales</taxon>
        <taxon>Legeriomycetaceae</taxon>
        <taxon>Smittium</taxon>
    </lineage>
</organism>
<dbReference type="Proteomes" id="UP000187283">
    <property type="component" value="Unassembled WGS sequence"/>
</dbReference>
<accession>A0A1R1Y289</accession>
<evidence type="ECO:0000313" key="2">
    <source>
        <dbReference type="EMBL" id="OMJ21077.1"/>
    </source>
</evidence>
<proteinExistence type="predicted"/>
<reference evidence="2 3" key="1">
    <citation type="submission" date="2017-01" db="EMBL/GenBank/DDBJ databases">
        <authorList>
            <person name="Mah S.A."/>
            <person name="Swanson W.J."/>
            <person name="Moy G.W."/>
            <person name="Vacquier V.D."/>
        </authorList>
    </citation>
    <scope>NUCLEOTIDE SEQUENCE [LARGE SCALE GENOMIC DNA]</scope>
    <source>
        <strain evidence="2 3">GSMNP</strain>
    </source>
</reference>
<feature type="region of interest" description="Disordered" evidence="1">
    <location>
        <begin position="45"/>
        <end position="141"/>
    </location>
</feature>
<feature type="compositionally biased region" description="Basic residues" evidence="1">
    <location>
        <begin position="89"/>
        <end position="102"/>
    </location>
</feature>
<dbReference type="EMBL" id="LSSN01001090">
    <property type="protein sequence ID" value="OMJ21077.1"/>
    <property type="molecule type" value="Genomic_DNA"/>
</dbReference>
<keyword evidence="3" id="KW-1185">Reference proteome</keyword>
<name>A0A1R1Y289_9FUNG</name>
<feature type="compositionally biased region" description="Basic and acidic residues" evidence="1">
    <location>
        <begin position="69"/>
        <end position="80"/>
    </location>
</feature>
<protein>
    <submittedName>
        <fullName evidence="2">Uncharacterized protein</fullName>
    </submittedName>
</protein>
<evidence type="ECO:0000313" key="3">
    <source>
        <dbReference type="Proteomes" id="UP000187283"/>
    </source>
</evidence>
<feature type="compositionally biased region" description="Polar residues" evidence="1">
    <location>
        <begin position="119"/>
        <end position="141"/>
    </location>
</feature>
<gene>
    <name evidence="2" type="ORF">AYI70_g3689</name>
</gene>
<dbReference type="AlphaFoldDB" id="A0A1R1Y289"/>
<evidence type="ECO:0000256" key="1">
    <source>
        <dbReference type="SAM" id="MobiDB-lite"/>
    </source>
</evidence>